<dbReference type="Proteomes" id="UP001317532">
    <property type="component" value="Chromosome"/>
</dbReference>
<gene>
    <name evidence="2" type="ORF">WPS_25170</name>
</gene>
<keyword evidence="3" id="KW-1185">Reference proteome</keyword>
<dbReference type="Gene3D" id="3.40.50.720">
    <property type="entry name" value="NAD(P)-binding Rossmann-like Domain"/>
    <property type="match status" value="1"/>
</dbReference>
<dbReference type="InterPro" id="IPR017829">
    <property type="entry name" value="Hopanoid-assoc_sugar_epimerase"/>
</dbReference>
<evidence type="ECO:0000259" key="1">
    <source>
        <dbReference type="Pfam" id="PF01370"/>
    </source>
</evidence>
<dbReference type="SUPFAM" id="SSF51735">
    <property type="entry name" value="NAD(P)-binding Rossmann-fold domains"/>
    <property type="match status" value="1"/>
</dbReference>
<dbReference type="NCBIfam" id="TIGR03466">
    <property type="entry name" value="HpnA"/>
    <property type="match status" value="1"/>
</dbReference>
<sequence>MKRAFVTGSSGFVGANLVRALLDAGWDVRALVRAEAPSLDGLAIERVRGDLFAPHLADAMRGCDAVFHVAAHYSLWRRDRDALMHANVEGTRSVLAAARSAGAGRVVYTSSVAAIGVRAGAPADETYQSPPAALIGAYKRSKYLAEGEARRAVAAGQDVVIVNPTTPVGPWDAKPTPTGEIILRFLTGRMPAYVDTGLNLVDVGEVAAGHLAAYERGVAGERYILGSENVTLREMLARLAAITGIPAPRTRLPRAVPLAYAFAREYLLAPLGLPPDVSLESVRMAKQMMHYDATKAVEELGVAHRPVTPALERAVTWFRDHGCAQRGKLRSED</sequence>
<dbReference type="InterPro" id="IPR051783">
    <property type="entry name" value="NAD(P)-dependent_oxidoreduct"/>
</dbReference>
<name>A0AAN2CAL7_UNVUL</name>
<organism evidence="2 3">
    <name type="scientific">Vulcanimicrobium alpinum</name>
    <dbReference type="NCBI Taxonomy" id="3016050"/>
    <lineage>
        <taxon>Bacteria</taxon>
        <taxon>Bacillati</taxon>
        <taxon>Vulcanimicrobiota</taxon>
        <taxon>Vulcanimicrobiia</taxon>
        <taxon>Vulcanimicrobiales</taxon>
        <taxon>Vulcanimicrobiaceae</taxon>
        <taxon>Vulcanimicrobium</taxon>
    </lineage>
</organism>
<evidence type="ECO:0000313" key="2">
    <source>
        <dbReference type="EMBL" id="BDE07241.1"/>
    </source>
</evidence>
<dbReference type="GO" id="GO:0005737">
    <property type="term" value="C:cytoplasm"/>
    <property type="evidence" value="ECO:0007669"/>
    <property type="project" value="TreeGrafter"/>
</dbReference>
<feature type="domain" description="NAD-dependent epimerase/dehydratase" evidence="1">
    <location>
        <begin position="5"/>
        <end position="226"/>
    </location>
</feature>
<reference evidence="2 3" key="1">
    <citation type="journal article" date="2022" name="ISME Commun">
        <title>Vulcanimicrobium alpinus gen. nov. sp. nov., the first cultivated representative of the candidate phylum 'Eremiobacterota', is a metabolically versatile aerobic anoxygenic phototroph.</title>
        <authorList>
            <person name="Yabe S."/>
            <person name="Muto K."/>
            <person name="Abe K."/>
            <person name="Yokota A."/>
            <person name="Staudigel H."/>
            <person name="Tebo B.M."/>
        </authorList>
    </citation>
    <scope>NUCLEOTIDE SEQUENCE [LARGE SCALE GENOMIC DNA]</scope>
    <source>
        <strain evidence="2 3">WC8-2</strain>
    </source>
</reference>
<dbReference type="InterPro" id="IPR036291">
    <property type="entry name" value="NAD(P)-bd_dom_sf"/>
</dbReference>
<dbReference type="InterPro" id="IPR001509">
    <property type="entry name" value="Epimerase_deHydtase"/>
</dbReference>
<dbReference type="AlphaFoldDB" id="A0AAN2CAL7"/>
<protein>
    <submittedName>
        <fullName evidence="2">Dihydroflavonol-4-reductase</fullName>
    </submittedName>
</protein>
<dbReference type="EMBL" id="AP025523">
    <property type="protein sequence ID" value="BDE07241.1"/>
    <property type="molecule type" value="Genomic_DNA"/>
</dbReference>
<proteinExistence type="predicted"/>
<dbReference type="Pfam" id="PF01370">
    <property type="entry name" value="Epimerase"/>
    <property type="match status" value="1"/>
</dbReference>
<evidence type="ECO:0000313" key="3">
    <source>
        <dbReference type="Proteomes" id="UP001317532"/>
    </source>
</evidence>
<dbReference type="CDD" id="cd05228">
    <property type="entry name" value="AR_FR_like_1_SDR_e"/>
    <property type="match status" value="1"/>
</dbReference>
<accession>A0AAN2CAL7</accession>
<dbReference type="PANTHER" id="PTHR48079">
    <property type="entry name" value="PROTEIN YEEZ"/>
    <property type="match status" value="1"/>
</dbReference>
<dbReference type="GO" id="GO:0004029">
    <property type="term" value="F:aldehyde dehydrogenase (NAD+) activity"/>
    <property type="evidence" value="ECO:0007669"/>
    <property type="project" value="TreeGrafter"/>
</dbReference>
<dbReference type="KEGG" id="vab:WPS_25170"/>
<dbReference type="PANTHER" id="PTHR48079:SF6">
    <property type="entry name" value="NAD(P)-BINDING DOMAIN-CONTAINING PROTEIN-RELATED"/>
    <property type="match status" value="1"/>
</dbReference>